<dbReference type="InterPro" id="IPR001387">
    <property type="entry name" value="Cro/C1-type_HTH"/>
</dbReference>
<dbReference type="Gene3D" id="1.10.260.40">
    <property type="entry name" value="lambda repressor-like DNA-binding domains"/>
    <property type="match status" value="1"/>
</dbReference>
<proteinExistence type="predicted"/>
<gene>
    <name evidence="2" type="ORF">SAMN05216521_100452</name>
</gene>
<name>A0A1I0D5J6_9FIRM</name>
<keyword evidence="2" id="KW-0238">DNA-binding</keyword>
<dbReference type="SMART" id="SM00530">
    <property type="entry name" value="HTH_XRE"/>
    <property type="match status" value="1"/>
</dbReference>
<dbReference type="AlphaFoldDB" id="A0A1I0D5J6"/>
<sequence length="119" mass="13347">MYEFSRPLGDTIKKARKSKGLSQRKVADMADIEVRTVMHIENHEDNPKMVALYALIRALEIDPREIFYPEQNCDAPTVEQLGLLIAQCSEQEAQILLPAVRAILSAIRNQSDLLVGAIT</sequence>
<evidence type="ECO:0000259" key="1">
    <source>
        <dbReference type="PROSITE" id="PS50943"/>
    </source>
</evidence>
<evidence type="ECO:0000313" key="2">
    <source>
        <dbReference type="EMBL" id="SET27535.1"/>
    </source>
</evidence>
<dbReference type="GO" id="GO:0003677">
    <property type="term" value="F:DNA binding"/>
    <property type="evidence" value="ECO:0007669"/>
    <property type="project" value="UniProtKB-KW"/>
</dbReference>
<dbReference type="InterPro" id="IPR010982">
    <property type="entry name" value="Lambda_DNA-bd_dom_sf"/>
</dbReference>
<dbReference type="SUPFAM" id="SSF47413">
    <property type="entry name" value="lambda repressor-like DNA-binding domains"/>
    <property type="match status" value="1"/>
</dbReference>
<organism evidence="2 3">
    <name type="scientific">Enterocloster clostridioformis</name>
    <dbReference type="NCBI Taxonomy" id="1531"/>
    <lineage>
        <taxon>Bacteria</taxon>
        <taxon>Bacillati</taxon>
        <taxon>Bacillota</taxon>
        <taxon>Clostridia</taxon>
        <taxon>Lachnospirales</taxon>
        <taxon>Lachnospiraceae</taxon>
        <taxon>Enterocloster</taxon>
    </lineage>
</organism>
<evidence type="ECO:0000313" key="3">
    <source>
        <dbReference type="Proteomes" id="UP000182121"/>
    </source>
</evidence>
<protein>
    <submittedName>
        <fullName evidence="2">DNA-binding transcriptional regulator, XRE-family HTH domain</fullName>
    </submittedName>
</protein>
<dbReference type="PROSITE" id="PS50943">
    <property type="entry name" value="HTH_CROC1"/>
    <property type="match status" value="1"/>
</dbReference>
<feature type="domain" description="HTH cro/C1-type" evidence="1">
    <location>
        <begin position="12"/>
        <end position="66"/>
    </location>
</feature>
<accession>A0A1I0D5J6</accession>
<comment type="caution">
    <text evidence="2">The sequence shown here is derived from an EMBL/GenBank/DDBJ whole genome shotgun (WGS) entry which is preliminary data.</text>
</comment>
<dbReference type="RefSeq" id="WP_074661669.1">
    <property type="nucleotide sequence ID" value="NZ_FOIO01000004.1"/>
</dbReference>
<dbReference type="Proteomes" id="UP000182121">
    <property type="component" value="Unassembled WGS sequence"/>
</dbReference>
<dbReference type="EMBL" id="FOIO01000004">
    <property type="protein sequence ID" value="SET27535.1"/>
    <property type="molecule type" value="Genomic_DNA"/>
</dbReference>
<dbReference type="CDD" id="cd00093">
    <property type="entry name" value="HTH_XRE"/>
    <property type="match status" value="1"/>
</dbReference>
<dbReference type="Pfam" id="PF01381">
    <property type="entry name" value="HTH_3"/>
    <property type="match status" value="1"/>
</dbReference>
<reference evidence="2 3" key="1">
    <citation type="submission" date="2016-10" db="EMBL/GenBank/DDBJ databases">
        <authorList>
            <person name="Varghese N."/>
            <person name="Submissions S."/>
        </authorList>
    </citation>
    <scope>NUCLEOTIDE SEQUENCE [LARGE SCALE GENOMIC DNA]</scope>
    <source>
        <strain evidence="2 3">NLAE-zl-C196</strain>
    </source>
</reference>